<gene>
    <name evidence="4" type="ORF">EGN73_06490</name>
</gene>
<protein>
    <submittedName>
        <fullName evidence="4">Fe(3+) ABC transporter substrate-binding protein</fullName>
    </submittedName>
</protein>
<dbReference type="GO" id="GO:0046872">
    <property type="term" value="F:metal ion binding"/>
    <property type="evidence" value="ECO:0007669"/>
    <property type="project" value="UniProtKB-KW"/>
</dbReference>
<dbReference type="PROSITE" id="PS51257">
    <property type="entry name" value="PROKAR_LIPOPROTEIN"/>
    <property type="match status" value="1"/>
</dbReference>
<keyword evidence="2" id="KW-0732">Signal</keyword>
<dbReference type="InterPro" id="IPR006059">
    <property type="entry name" value="SBP"/>
</dbReference>
<comment type="similarity">
    <text evidence="1">Belongs to the bacterial solute-binding protein 1 family.</text>
</comment>
<evidence type="ECO:0000313" key="4">
    <source>
        <dbReference type="EMBL" id="MBW3467460.1"/>
    </source>
</evidence>
<evidence type="ECO:0000256" key="3">
    <source>
        <dbReference type="PIRSR" id="PIRSR002825-1"/>
    </source>
</evidence>
<dbReference type="PANTHER" id="PTHR30006:SF15">
    <property type="entry name" value="IRON-UTILIZATION PERIPLASMIC PROTEIN"/>
    <property type="match status" value="1"/>
</dbReference>
<dbReference type="CDD" id="cd13542">
    <property type="entry name" value="PBP2_FutA1_ilke"/>
    <property type="match status" value="1"/>
</dbReference>
<dbReference type="PANTHER" id="PTHR30006">
    <property type="entry name" value="THIAMINE-BINDING PERIPLASMIC PROTEIN-RELATED"/>
    <property type="match status" value="1"/>
</dbReference>
<keyword evidence="3" id="KW-0479">Metal-binding</keyword>
<organism evidence="4 5">
    <name type="scientific">Arthrospiribacter ruber</name>
    <dbReference type="NCBI Taxonomy" id="2487934"/>
    <lineage>
        <taxon>Bacteria</taxon>
        <taxon>Pseudomonadati</taxon>
        <taxon>Bacteroidota</taxon>
        <taxon>Cytophagia</taxon>
        <taxon>Cytophagales</taxon>
        <taxon>Cyclobacteriaceae</taxon>
        <taxon>Arthrospiribacter</taxon>
    </lineage>
</organism>
<keyword evidence="5" id="KW-1185">Reference proteome</keyword>
<reference evidence="4 5" key="1">
    <citation type="journal article" date="2020" name="Syst. Appl. Microbiol.">
        <title>Arthrospiribacter ruber gen. nov., sp. nov., a novel bacterium isolated from Arthrospira cultures.</title>
        <authorList>
            <person name="Waleron M."/>
            <person name="Misztak A."/>
            <person name="Waleron M.M."/>
            <person name="Furmaniak M."/>
            <person name="Mrozik A."/>
            <person name="Waleron K."/>
        </authorList>
    </citation>
    <scope>NUCLEOTIDE SEQUENCE [LARGE SCALE GENOMIC DNA]</scope>
    <source>
        <strain evidence="4 5">DPMB0001</strain>
    </source>
</reference>
<dbReference type="RefSeq" id="WP_246611494.1">
    <property type="nucleotide sequence ID" value="NZ_RPHB01000003.1"/>
</dbReference>
<keyword evidence="3" id="KW-0408">Iron</keyword>
<dbReference type="InterPro" id="IPR026045">
    <property type="entry name" value="Ferric-bd"/>
</dbReference>
<feature type="binding site" evidence="3">
    <location>
        <position position="225"/>
    </location>
    <ligand>
        <name>Fe cation</name>
        <dbReference type="ChEBI" id="CHEBI:24875"/>
    </ligand>
</feature>
<sequence>MIKNILQSALLVLTGSILLSCGGSSQDDVVNVYTHRHYEADQQLFDKFTEETGIKVNVVSASADELIQKLELEGASSPADVLITVDAGRLHRAKTKDLLQGVSSETLNSNIPSKYRDPEGNWFGLTYRARIFAYSKDRVNPEDLSTYEALTEEEWKGRVLTRSSENIYNQSLLASIIAHHGKEGAEQWAAGLLANMARDPKGSDRDQVKAVASGEGDVAIVNTYYIGIMLNDSNEEERKAAEKVGIFFPNQGDRGTHINISGAGVTKYAPNKDNAVKLLEFLSNQESQEFLANINFEYPVNPNVDFSDLLKSWGDFKSDELNLSVLGDNNSDAVVIFDKVGWK</sequence>
<proteinExistence type="inferred from homology"/>
<name>A0A951IUJ9_9BACT</name>
<dbReference type="Pfam" id="PF13416">
    <property type="entry name" value="SBP_bac_8"/>
    <property type="match status" value="1"/>
</dbReference>
<feature type="binding site" evidence="3">
    <location>
        <position position="224"/>
    </location>
    <ligand>
        <name>Fe cation</name>
        <dbReference type="ChEBI" id="CHEBI:24875"/>
    </ligand>
</feature>
<dbReference type="Proteomes" id="UP000727490">
    <property type="component" value="Unassembled WGS sequence"/>
</dbReference>
<dbReference type="GO" id="GO:0030288">
    <property type="term" value="C:outer membrane-bounded periplasmic space"/>
    <property type="evidence" value="ECO:0007669"/>
    <property type="project" value="TreeGrafter"/>
</dbReference>
<evidence type="ECO:0000256" key="2">
    <source>
        <dbReference type="ARBA" id="ARBA00022729"/>
    </source>
</evidence>
<dbReference type="PIRSF" id="PIRSF002825">
    <property type="entry name" value="CfbpA"/>
    <property type="match status" value="1"/>
</dbReference>
<comment type="caution">
    <text evidence="4">The sequence shown here is derived from an EMBL/GenBank/DDBJ whole genome shotgun (WGS) entry which is preliminary data.</text>
</comment>
<evidence type="ECO:0000313" key="5">
    <source>
        <dbReference type="Proteomes" id="UP000727490"/>
    </source>
</evidence>
<feature type="binding site" evidence="3">
    <location>
        <position position="37"/>
    </location>
    <ligand>
        <name>Fe cation</name>
        <dbReference type="ChEBI" id="CHEBI:24875"/>
    </ligand>
</feature>
<dbReference type="EMBL" id="RPHB01000003">
    <property type="protein sequence ID" value="MBW3467460.1"/>
    <property type="molecule type" value="Genomic_DNA"/>
</dbReference>
<dbReference type="SUPFAM" id="SSF53850">
    <property type="entry name" value="Periplasmic binding protein-like II"/>
    <property type="match status" value="1"/>
</dbReference>
<evidence type="ECO:0000256" key="1">
    <source>
        <dbReference type="ARBA" id="ARBA00008520"/>
    </source>
</evidence>
<dbReference type="AlphaFoldDB" id="A0A951IUJ9"/>
<accession>A0A951IUJ9</accession>
<dbReference type="Gene3D" id="3.40.190.10">
    <property type="entry name" value="Periplasmic binding protein-like II"/>
    <property type="match status" value="2"/>
</dbReference>